<name>A0A7W3P978_9ACTN</name>
<dbReference type="Pfam" id="PF02770">
    <property type="entry name" value="Acyl-CoA_dh_M"/>
    <property type="match status" value="1"/>
</dbReference>
<dbReference type="PIRSF" id="PIRSF016578">
    <property type="entry name" value="HsaA"/>
    <property type="match status" value="1"/>
</dbReference>
<dbReference type="SUPFAM" id="SSF47203">
    <property type="entry name" value="Acyl-CoA dehydrogenase C-terminal domain-like"/>
    <property type="match status" value="1"/>
</dbReference>
<dbReference type="GO" id="GO:0016937">
    <property type="term" value="F:short-chain fatty acyl-CoA dehydrogenase activity"/>
    <property type="evidence" value="ECO:0007669"/>
    <property type="project" value="UniProtKB-EC"/>
</dbReference>
<dbReference type="Pfam" id="PF00441">
    <property type="entry name" value="Acyl-CoA_dh_1"/>
    <property type="match status" value="1"/>
</dbReference>
<comment type="caution">
    <text evidence="10">The sequence shown here is derived from an EMBL/GenBank/DDBJ whole genome shotgun (WGS) entry which is preliminary data.</text>
</comment>
<evidence type="ECO:0000256" key="3">
    <source>
        <dbReference type="ARBA" id="ARBA00022630"/>
    </source>
</evidence>
<dbReference type="EC" id="1.3.8.1" evidence="10"/>
<keyword evidence="11" id="KW-1185">Reference proteome</keyword>
<dbReference type="InterPro" id="IPR036250">
    <property type="entry name" value="AcylCo_DH-like_C"/>
</dbReference>
<reference evidence="10 11" key="1">
    <citation type="submission" date="2020-07" db="EMBL/GenBank/DDBJ databases">
        <title>Sequencing the genomes of 1000 actinobacteria strains.</title>
        <authorList>
            <person name="Klenk H.-P."/>
        </authorList>
    </citation>
    <scope>NUCLEOTIDE SEQUENCE [LARGE SCALE GENOMIC DNA]</scope>
    <source>
        <strain evidence="10 11">DSM 21349</strain>
    </source>
</reference>
<dbReference type="GO" id="GO:0050660">
    <property type="term" value="F:flavin adenine dinucleotide binding"/>
    <property type="evidence" value="ECO:0007669"/>
    <property type="project" value="InterPro"/>
</dbReference>
<dbReference type="Gene3D" id="1.20.140.10">
    <property type="entry name" value="Butyryl-CoA Dehydrogenase, subunit A, domain 3"/>
    <property type="match status" value="1"/>
</dbReference>
<dbReference type="PROSITE" id="PS00073">
    <property type="entry name" value="ACYL_COA_DH_2"/>
    <property type="match status" value="1"/>
</dbReference>
<keyword evidence="5 6" id="KW-0560">Oxidoreductase</keyword>
<dbReference type="Gene3D" id="1.10.540.10">
    <property type="entry name" value="Acyl-CoA dehydrogenase/oxidase, N-terminal domain"/>
    <property type="match status" value="1"/>
</dbReference>
<dbReference type="Gene3D" id="2.40.110.10">
    <property type="entry name" value="Butyryl-CoA Dehydrogenase, subunit A, domain 2"/>
    <property type="match status" value="1"/>
</dbReference>
<dbReference type="AlphaFoldDB" id="A0A7W3P978"/>
<keyword evidence="3 6" id="KW-0285">Flavoprotein</keyword>
<protein>
    <submittedName>
        <fullName evidence="10">Butyryl-CoA dehydrogenase</fullName>
        <ecNumber evidence="10">1.3.8.1</ecNumber>
    </submittedName>
</protein>
<dbReference type="InterPro" id="IPR006091">
    <property type="entry name" value="Acyl-CoA_Oxase/DH_mid-dom"/>
</dbReference>
<evidence type="ECO:0000256" key="6">
    <source>
        <dbReference type="RuleBase" id="RU362125"/>
    </source>
</evidence>
<evidence type="ECO:0000259" key="7">
    <source>
        <dbReference type="Pfam" id="PF00441"/>
    </source>
</evidence>
<dbReference type="InterPro" id="IPR013786">
    <property type="entry name" value="AcylCoA_DH/ox_N"/>
</dbReference>
<feature type="domain" description="Acyl-CoA dehydrogenase/oxidase C-terminal" evidence="7">
    <location>
        <begin position="238"/>
        <end position="385"/>
    </location>
</feature>
<feature type="domain" description="Acyl-CoA dehydrogenase/oxidase N-terminal" evidence="9">
    <location>
        <begin position="13"/>
        <end position="112"/>
    </location>
</feature>
<keyword evidence="4 6" id="KW-0274">FAD</keyword>
<sequence>MSATTWGRTTQLTEEQQHIQRLARQFAMDEVLPLANELDPIGGKIPPTLIQRMGEVGFFAIMTSVEDGGLGLGALEYILVTEELARAWMSVSSIIRSSMLPRGLSVEKRAKYMHRAVMGEYLGAFSLSEPDTGSDAASITCRAVLDGSEWVINGAKMWCTNADRADYIVVFARTSAPPTEDKRHLGISAFFVEKEPGGFPSGIHAAAARKIGYTGWDTFELVFDNFRVPADALLGDEGKGFYAGMSSLELARVHTAARAVGLASAALEDAVTFAQRRLQFGHPISEFQALRFKIGDMAAQIEAARQLTYAAARAIDAGEKCGALASAAKYIASEMAEKVTSEGLQIHGGAGYTTDFAAQRYWREARLTKIFEGTSEIQLKILSDDVLGKAPGTGR</sequence>
<dbReference type="InterPro" id="IPR009100">
    <property type="entry name" value="AcylCoA_DH/oxidase_NM_dom_sf"/>
</dbReference>
<evidence type="ECO:0000256" key="1">
    <source>
        <dbReference type="ARBA" id="ARBA00001974"/>
    </source>
</evidence>
<dbReference type="InterPro" id="IPR037069">
    <property type="entry name" value="AcylCoA_DH/ox_N_sf"/>
</dbReference>
<proteinExistence type="inferred from homology"/>
<dbReference type="PANTHER" id="PTHR43884:SF12">
    <property type="entry name" value="ISOVALERYL-COA DEHYDROGENASE, MITOCHONDRIAL-RELATED"/>
    <property type="match status" value="1"/>
</dbReference>
<dbReference type="SUPFAM" id="SSF56645">
    <property type="entry name" value="Acyl-CoA dehydrogenase NM domain-like"/>
    <property type="match status" value="1"/>
</dbReference>
<dbReference type="Pfam" id="PF02771">
    <property type="entry name" value="Acyl-CoA_dh_N"/>
    <property type="match status" value="1"/>
</dbReference>
<evidence type="ECO:0000256" key="5">
    <source>
        <dbReference type="ARBA" id="ARBA00023002"/>
    </source>
</evidence>
<organism evidence="10 11">
    <name type="scientific">Nocardioides ginsengisegetis</name>
    <dbReference type="NCBI Taxonomy" id="661491"/>
    <lineage>
        <taxon>Bacteria</taxon>
        <taxon>Bacillati</taxon>
        <taxon>Actinomycetota</taxon>
        <taxon>Actinomycetes</taxon>
        <taxon>Propionibacteriales</taxon>
        <taxon>Nocardioidaceae</taxon>
        <taxon>Nocardioides</taxon>
    </lineage>
</organism>
<evidence type="ECO:0000259" key="8">
    <source>
        <dbReference type="Pfam" id="PF02770"/>
    </source>
</evidence>
<dbReference type="Proteomes" id="UP000580910">
    <property type="component" value="Unassembled WGS sequence"/>
</dbReference>
<dbReference type="InterPro" id="IPR006089">
    <property type="entry name" value="Acyl-CoA_DH_CS"/>
</dbReference>
<dbReference type="EMBL" id="JACGXA010000001">
    <property type="protein sequence ID" value="MBA8803263.1"/>
    <property type="molecule type" value="Genomic_DNA"/>
</dbReference>
<dbReference type="InterPro" id="IPR009075">
    <property type="entry name" value="AcylCo_DH/oxidase_C"/>
</dbReference>
<feature type="domain" description="Acyl-CoA oxidase/dehydrogenase middle" evidence="8">
    <location>
        <begin position="124"/>
        <end position="225"/>
    </location>
</feature>
<evidence type="ECO:0000256" key="4">
    <source>
        <dbReference type="ARBA" id="ARBA00022827"/>
    </source>
</evidence>
<dbReference type="FunFam" id="2.40.110.10:FF:000002">
    <property type="entry name" value="Acyl-CoA dehydrogenase fadE12"/>
    <property type="match status" value="1"/>
</dbReference>
<gene>
    <name evidence="10" type="ORF">FB382_001554</name>
</gene>
<evidence type="ECO:0000313" key="11">
    <source>
        <dbReference type="Proteomes" id="UP000580910"/>
    </source>
</evidence>
<evidence type="ECO:0000313" key="10">
    <source>
        <dbReference type="EMBL" id="MBA8803263.1"/>
    </source>
</evidence>
<dbReference type="PANTHER" id="PTHR43884">
    <property type="entry name" value="ACYL-COA DEHYDROGENASE"/>
    <property type="match status" value="1"/>
</dbReference>
<comment type="similarity">
    <text evidence="2 6">Belongs to the acyl-CoA dehydrogenase family.</text>
</comment>
<comment type="cofactor">
    <cofactor evidence="1 6">
        <name>FAD</name>
        <dbReference type="ChEBI" id="CHEBI:57692"/>
    </cofactor>
</comment>
<accession>A0A7W3P978</accession>
<dbReference type="FunFam" id="1.20.140.10:FF:000004">
    <property type="entry name" value="Acyl-CoA dehydrogenase FadE25"/>
    <property type="match status" value="1"/>
</dbReference>
<dbReference type="RefSeq" id="WP_182538140.1">
    <property type="nucleotide sequence ID" value="NZ_JACGXA010000001.1"/>
</dbReference>
<dbReference type="InterPro" id="IPR046373">
    <property type="entry name" value="Acyl-CoA_Oxase/DH_mid-dom_sf"/>
</dbReference>
<evidence type="ECO:0000256" key="2">
    <source>
        <dbReference type="ARBA" id="ARBA00009347"/>
    </source>
</evidence>
<evidence type="ECO:0000259" key="9">
    <source>
        <dbReference type="Pfam" id="PF02771"/>
    </source>
</evidence>